<reference evidence="2 3" key="1">
    <citation type="submission" date="2024-05" db="EMBL/GenBank/DDBJ databases">
        <title>Genome sequencing and assembly of Indian major carp, Cirrhinus mrigala (Hamilton, 1822).</title>
        <authorList>
            <person name="Mohindra V."/>
            <person name="Chowdhury L.M."/>
            <person name="Lal K."/>
            <person name="Jena J.K."/>
        </authorList>
    </citation>
    <scope>NUCLEOTIDE SEQUENCE [LARGE SCALE GENOMIC DNA]</scope>
    <source>
        <strain evidence="2">CM1030</strain>
        <tissue evidence="2">Blood</tissue>
    </source>
</reference>
<gene>
    <name evidence="2" type="ORF">M9458_033450</name>
</gene>
<feature type="non-terminal residue" evidence="2">
    <location>
        <position position="1"/>
    </location>
</feature>
<sequence>PLDYVRRSSTLACFSDYSYVLPTLYLSAIARPCLFVTMSLPLLFNKSLHMDPPSSRLPRSVTEYSDKQGSSSFTHGHCT</sequence>
<evidence type="ECO:0000313" key="2">
    <source>
        <dbReference type="EMBL" id="KAL0173139.1"/>
    </source>
</evidence>
<feature type="compositionally biased region" description="Polar residues" evidence="1">
    <location>
        <begin position="67"/>
        <end position="79"/>
    </location>
</feature>
<dbReference type="EMBL" id="JAMKFB020000016">
    <property type="protein sequence ID" value="KAL0173139.1"/>
    <property type="molecule type" value="Genomic_DNA"/>
</dbReference>
<keyword evidence="3" id="KW-1185">Reference proteome</keyword>
<evidence type="ECO:0000256" key="1">
    <source>
        <dbReference type="SAM" id="MobiDB-lite"/>
    </source>
</evidence>
<name>A0ABD0PH10_CIRMR</name>
<feature type="non-terminal residue" evidence="2">
    <location>
        <position position="79"/>
    </location>
</feature>
<proteinExistence type="predicted"/>
<dbReference type="Proteomes" id="UP001529510">
    <property type="component" value="Unassembled WGS sequence"/>
</dbReference>
<evidence type="ECO:0000313" key="3">
    <source>
        <dbReference type="Proteomes" id="UP001529510"/>
    </source>
</evidence>
<dbReference type="AlphaFoldDB" id="A0ABD0PH10"/>
<organism evidence="2 3">
    <name type="scientific">Cirrhinus mrigala</name>
    <name type="common">Mrigala</name>
    <dbReference type="NCBI Taxonomy" id="683832"/>
    <lineage>
        <taxon>Eukaryota</taxon>
        <taxon>Metazoa</taxon>
        <taxon>Chordata</taxon>
        <taxon>Craniata</taxon>
        <taxon>Vertebrata</taxon>
        <taxon>Euteleostomi</taxon>
        <taxon>Actinopterygii</taxon>
        <taxon>Neopterygii</taxon>
        <taxon>Teleostei</taxon>
        <taxon>Ostariophysi</taxon>
        <taxon>Cypriniformes</taxon>
        <taxon>Cyprinidae</taxon>
        <taxon>Labeoninae</taxon>
        <taxon>Labeonini</taxon>
        <taxon>Cirrhinus</taxon>
    </lineage>
</organism>
<protein>
    <submittedName>
        <fullName evidence="2">Uncharacterized protein</fullName>
    </submittedName>
</protein>
<accession>A0ABD0PH10</accession>
<comment type="caution">
    <text evidence="2">The sequence shown here is derived from an EMBL/GenBank/DDBJ whole genome shotgun (WGS) entry which is preliminary data.</text>
</comment>
<feature type="region of interest" description="Disordered" evidence="1">
    <location>
        <begin position="51"/>
        <end position="79"/>
    </location>
</feature>